<proteinExistence type="inferred from homology"/>
<dbReference type="PANTHER" id="PTHR42932">
    <property type="entry name" value="GENERAL STRESS PROTEIN 20U"/>
    <property type="match status" value="1"/>
</dbReference>
<organism evidence="7 9">
    <name type="scientific">Odoribacter splanchnicus</name>
    <dbReference type="NCBI Taxonomy" id="28118"/>
    <lineage>
        <taxon>Bacteria</taxon>
        <taxon>Pseudomonadati</taxon>
        <taxon>Bacteroidota</taxon>
        <taxon>Bacteroidia</taxon>
        <taxon>Bacteroidales</taxon>
        <taxon>Odoribacteraceae</taxon>
        <taxon>Odoribacter</taxon>
    </lineage>
</organism>
<dbReference type="InterPro" id="IPR023188">
    <property type="entry name" value="DPS_DNA-bd_CS"/>
</dbReference>
<dbReference type="CDD" id="cd01043">
    <property type="entry name" value="DPS"/>
    <property type="match status" value="1"/>
</dbReference>
<dbReference type="InterPro" id="IPR012347">
    <property type="entry name" value="Ferritin-like"/>
</dbReference>
<dbReference type="Gene3D" id="1.20.1260.10">
    <property type="match status" value="1"/>
</dbReference>
<name>A0A1Y3YBT6_9BACT</name>
<evidence type="ECO:0000313" key="7">
    <source>
        <dbReference type="EMBL" id="RGV20925.1"/>
    </source>
</evidence>
<dbReference type="Proteomes" id="UP001212263">
    <property type="component" value="Unassembled WGS sequence"/>
</dbReference>
<evidence type="ECO:0000256" key="1">
    <source>
        <dbReference type="ARBA" id="ARBA00009497"/>
    </source>
</evidence>
<reference evidence="9 10" key="1">
    <citation type="submission" date="2018-08" db="EMBL/GenBank/DDBJ databases">
        <title>A genome reference for cultivated species of the human gut microbiota.</title>
        <authorList>
            <person name="Zou Y."/>
            <person name="Xue W."/>
            <person name="Luo G."/>
        </authorList>
    </citation>
    <scope>NUCLEOTIDE SEQUENCE [LARGE SCALE GENOMIC DNA]</scope>
    <source>
        <strain evidence="7 9">AF14-6AC</strain>
        <strain evidence="6 10">AF16-14</strain>
        <strain evidence="8 11">OF03-11</strain>
    </source>
</reference>
<evidence type="ECO:0000313" key="5">
    <source>
        <dbReference type="EMBL" id="MDB9224148.1"/>
    </source>
</evidence>
<dbReference type="PROSITE" id="PS00819">
    <property type="entry name" value="DPS_2"/>
    <property type="match status" value="1"/>
</dbReference>
<dbReference type="PIRSF" id="PIRSF005900">
    <property type="entry name" value="Dps"/>
    <property type="match status" value="1"/>
</dbReference>
<dbReference type="InterPro" id="IPR002177">
    <property type="entry name" value="DPS_DNA-bd"/>
</dbReference>
<dbReference type="InterPro" id="IPR009078">
    <property type="entry name" value="Ferritin-like_SF"/>
</dbReference>
<dbReference type="Proteomes" id="UP000284434">
    <property type="component" value="Unassembled WGS sequence"/>
</dbReference>
<dbReference type="EMBL" id="JAKNDN010000038">
    <property type="protein sequence ID" value="MCG4961550.1"/>
    <property type="molecule type" value="Genomic_DNA"/>
</dbReference>
<reference evidence="4" key="2">
    <citation type="submission" date="2022-01" db="EMBL/GenBank/DDBJ databases">
        <title>Collection of gut derived symbiotic bacterial strains cultured from healthy donors.</title>
        <authorList>
            <person name="Lin H."/>
            <person name="Kohout C."/>
            <person name="Waligurski E."/>
            <person name="Pamer E.G."/>
        </authorList>
    </citation>
    <scope>NUCLEOTIDE SEQUENCE</scope>
    <source>
        <strain evidence="4">DFI.1.149</strain>
    </source>
</reference>
<dbReference type="Proteomes" id="UP001199750">
    <property type="component" value="Unassembled WGS sequence"/>
</dbReference>
<dbReference type="OMA" id="YLQTHNF"/>
<gene>
    <name evidence="7" type="ORF">DWW24_15665</name>
    <name evidence="6" type="ORF">DWW57_11050</name>
    <name evidence="8" type="ORF">DXA53_17205</name>
    <name evidence="4" type="ORF">L0P03_17100</name>
    <name evidence="5" type="ORF">PN645_14180</name>
</gene>
<accession>A0A1Y3YBT6</accession>
<dbReference type="GO" id="GO:0008199">
    <property type="term" value="F:ferric iron binding"/>
    <property type="evidence" value="ECO:0007669"/>
    <property type="project" value="InterPro"/>
</dbReference>
<dbReference type="GO" id="GO:0016722">
    <property type="term" value="F:oxidoreductase activity, acting on metal ions"/>
    <property type="evidence" value="ECO:0007669"/>
    <property type="project" value="InterPro"/>
</dbReference>
<reference evidence="5" key="3">
    <citation type="submission" date="2023-01" db="EMBL/GenBank/DDBJ databases">
        <title>Human gut microbiome strain richness.</title>
        <authorList>
            <person name="Chen-Liaw A."/>
        </authorList>
    </citation>
    <scope>NUCLEOTIDE SEQUENCE</scope>
    <source>
        <strain evidence="5">RTP21484st1_B7_RTP21484_190118</strain>
    </source>
</reference>
<evidence type="ECO:0000313" key="10">
    <source>
        <dbReference type="Proteomes" id="UP000284243"/>
    </source>
</evidence>
<dbReference type="SUPFAM" id="SSF47240">
    <property type="entry name" value="Ferritin-like"/>
    <property type="match status" value="1"/>
</dbReference>
<evidence type="ECO:0000259" key="3">
    <source>
        <dbReference type="Pfam" id="PF00210"/>
    </source>
</evidence>
<evidence type="ECO:0000313" key="9">
    <source>
        <dbReference type="Proteomes" id="UP000283426"/>
    </source>
</evidence>
<evidence type="ECO:0000256" key="2">
    <source>
        <dbReference type="RuleBase" id="RU003875"/>
    </source>
</evidence>
<evidence type="ECO:0000313" key="6">
    <source>
        <dbReference type="EMBL" id="RGU55823.1"/>
    </source>
</evidence>
<dbReference type="EMBL" id="JAQMRD010000020">
    <property type="protein sequence ID" value="MDB9224148.1"/>
    <property type="molecule type" value="Genomic_DNA"/>
</dbReference>
<dbReference type="InterPro" id="IPR008331">
    <property type="entry name" value="Ferritin_DPS_dom"/>
</dbReference>
<dbReference type="EMBL" id="QSCO01000029">
    <property type="protein sequence ID" value="RGY04003.1"/>
    <property type="molecule type" value="Genomic_DNA"/>
</dbReference>
<sequence length="162" mass="18764">MAANIGLNEGMVRASKTVLNNLLSDHFVLLAKTWNYHWNVKGVSFHSYHVFMEDLYNGLIEDIDAIAERIRSLDERPIGSLAGYLEHNRIKEHCESEPLPEAKQMLAILSQDNDTLIREIRKDIEQLEKEEDTDDAGTTNFLEDMIEKKEKTAWMIRAYLEK</sequence>
<evidence type="ECO:0000313" key="8">
    <source>
        <dbReference type="EMBL" id="RGY04003.1"/>
    </source>
</evidence>
<dbReference type="Pfam" id="PF00210">
    <property type="entry name" value="Ferritin"/>
    <property type="match status" value="1"/>
</dbReference>
<dbReference type="Proteomes" id="UP000283426">
    <property type="component" value="Unassembled WGS sequence"/>
</dbReference>
<dbReference type="EMBL" id="QRYW01000037">
    <property type="protein sequence ID" value="RGV20925.1"/>
    <property type="molecule type" value="Genomic_DNA"/>
</dbReference>
<dbReference type="Proteomes" id="UP000284243">
    <property type="component" value="Unassembled WGS sequence"/>
</dbReference>
<dbReference type="AlphaFoldDB" id="A0A1Y3YBT6"/>
<dbReference type="PRINTS" id="PR01346">
    <property type="entry name" value="HELNAPAPROT"/>
</dbReference>
<dbReference type="EMBL" id="QRYC01000014">
    <property type="protein sequence ID" value="RGU55823.1"/>
    <property type="molecule type" value="Genomic_DNA"/>
</dbReference>
<dbReference type="GeneID" id="61275121"/>
<evidence type="ECO:0000313" key="4">
    <source>
        <dbReference type="EMBL" id="MCG4961550.1"/>
    </source>
</evidence>
<dbReference type="PANTHER" id="PTHR42932:SF3">
    <property type="entry name" value="DNA PROTECTION DURING STARVATION PROTEIN"/>
    <property type="match status" value="1"/>
</dbReference>
<comment type="similarity">
    <text evidence="1 2">Belongs to the Dps family.</text>
</comment>
<dbReference type="RefSeq" id="WP_013612101.1">
    <property type="nucleotide sequence ID" value="NZ_CABJFF010000018.1"/>
</dbReference>
<comment type="caution">
    <text evidence="7">The sequence shown here is derived from an EMBL/GenBank/DDBJ whole genome shotgun (WGS) entry which is preliminary data.</text>
</comment>
<feature type="domain" description="Ferritin/DPS" evidence="3">
    <location>
        <begin position="19"/>
        <end position="162"/>
    </location>
</feature>
<protein>
    <submittedName>
        <fullName evidence="7">DNA starvation/stationary phase protection protein</fullName>
    </submittedName>
</protein>
<evidence type="ECO:0000313" key="11">
    <source>
        <dbReference type="Proteomes" id="UP000284434"/>
    </source>
</evidence>